<reference evidence="2 4" key="1">
    <citation type="journal article" date="2012" name="Nature">
        <title>Algal genomes reveal evolutionary mosaicism and the fate of nucleomorphs.</title>
        <authorList>
            <consortium name="DOE Joint Genome Institute"/>
            <person name="Curtis B.A."/>
            <person name="Tanifuji G."/>
            <person name="Burki F."/>
            <person name="Gruber A."/>
            <person name="Irimia M."/>
            <person name="Maruyama S."/>
            <person name="Arias M.C."/>
            <person name="Ball S.G."/>
            <person name="Gile G.H."/>
            <person name="Hirakawa Y."/>
            <person name="Hopkins J.F."/>
            <person name="Kuo A."/>
            <person name="Rensing S.A."/>
            <person name="Schmutz J."/>
            <person name="Symeonidi A."/>
            <person name="Elias M."/>
            <person name="Eveleigh R.J."/>
            <person name="Herman E.K."/>
            <person name="Klute M.J."/>
            <person name="Nakayama T."/>
            <person name="Obornik M."/>
            <person name="Reyes-Prieto A."/>
            <person name="Armbrust E.V."/>
            <person name="Aves S.J."/>
            <person name="Beiko R.G."/>
            <person name="Coutinho P."/>
            <person name="Dacks J.B."/>
            <person name="Durnford D.G."/>
            <person name="Fast N.M."/>
            <person name="Green B.R."/>
            <person name="Grisdale C.J."/>
            <person name="Hempel F."/>
            <person name="Henrissat B."/>
            <person name="Hoppner M.P."/>
            <person name="Ishida K."/>
            <person name="Kim E."/>
            <person name="Koreny L."/>
            <person name="Kroth P.G."/>
            <person name="Liu Y."/>
            <person name="Malik S.B."/>
            <person name="Maier U.G."/>
            <person name="McRose D."/>
            <person name="Mock T."/>
            <person name="Neilson J.A."/>
            <person name="Onodera N.T."/>
            <person name="Poole A.M."/>
            <person name="Pritham E.J."/>
            <person name="Richards T.A."/>
            <person name="Rocap G."/>
            <person name="Roy S.W."/>
            <person name="Sarai C."/>
            <person name="Schaack S."/>
            <person name="Shirato S."/>
            <person name="Slamovits C.H."/>
            <person name="Spencer D.F."/>
            <person name="Suzuki S."/>
            <person name="Worden A.Z."/>
            <person name="Zauner S."/>
            <person name="Barry K."/>
            <person name="Bell C."/>
            <person name="Bharti A.K."/>
            <person name="Crow J.A."/>
            <person name="Grimwood J."/>
            <person name="Kramer R."/>
            <person name="Lindquist E."/>
            <person name="Lucas S."/>
            <person name="Salamov A."/>
            <person name="McFadden G.I."/>
            <person name="Lane C.E."/>
            <person name="Keeling P.J."/>
            <person name="Gray M.W."/>
            <person name="Grigoriev I.V."/>
            <person name="Archibald J.M."/>
        </authorList>
    </citation>
    <scope>NUCLEOTIDE SEQUENCE</scope>
    <source>
        <strain evidence="2 4">CCMP2712</strain>
    </source>
</reference>
<reference evidence="4" key="2">
    <citation type="submission" date="2012-11" db="EMBL/GenBank/DDBJ databases">
        <authorList>
            <person name="Kuo A."/>
            <person name="Curtis B.A."/>
            <person name="Tanifuji G."/>
            <person name="Burki F."/>
            <person name="Gruber A."/>
            <person name="Irimia M."/>
            <person name="Maruyama S."/>
            <person name="Arias M.C."/>
            <person name="Ball S.G."/>
            <person name="Gile G.H."/>
            <person name="Hirakawa Y."/>
            <person name="Hopkins J.F."/>
            <person name="Rensing S.A."/>
            <person name="Schmutz J."/>
            <person name="Symeonidi A."/>
            <person name="Elias M."/>
            <person name="Eveleigh R.J."/>
            <person name="Herman E.K."/>
            <person name="Klute M.J."/>
            <person name="Nakayama T."/>
            <person name="Obornik M."/>
            <person name="Reyes-Prieto A."/>
            <person name="Armbrust E.V."/>
            <person name="Aves S.J."/>
            <person name="Beiko R.G."/>
            <person name="Coutinho P."/>
            <person name="Dacks J.B."/>
            <person name="Durnford D.G."/>
            <person name="Fast N.M."/>
            <person name="Green B.R."/>
            <person name="Grisdale C."/>
            <person name="Hempe F."/>
            <person name="Henrissat B."/>
            <person name="Hoppner M.P."/>
            <person name="Ishida K.-I."/>
            <person name="Kim E."/>
            <person name="Koreny L."/>
            <person name="Kroth P.G."/>
            <person name="Liu Y."/>
            <person name="Malik S.-B."/>
            <person name="Maier U.G."/>
            <person name="McRose D."/>
            <person name="Mock T."/>
            <person name="Neilson J.A."/>
            <person name="Onodera N.T."/>
            <person name="Poole A.M."/>
            <person name="Pritham E.J."/>
            <person name="Richards T.A."/>
            <person name="Rocap G."/>
            <person name="Roy S.W."/>
            <person name="Sarai C."/>
            <person name="Schaack S."/>
            <person name="Shirato S."/>
            <person name="Slamovits C.H."/>
            <person name="Spencer D.F."/>
            <person name="Suzuki S."/>
            <person name="Worden A.Z."/>
            <person name="Zauner S."/>
            <person name="Barry K."/>
            <person name="Bell C."/>
            <person name="Bharti A.K."/>
            <person name="Crow J.A."/>
            <person name="Grimwood J."/>
            <person name="Kramer R."/>
            <person name="Lindquist E."/>
            <person name="Lucas S."/>
            <person name="Salamov A."/>
            <person name="McFadden G.I."/>
            <person name="Lane C.E."/>
            <person name="Keeling P.J."/>
            <person name="Gray M.W."/>
            <person name="Grigoriev I.V."/>
            <person name="Archibald J.M."/>
        </authorList>
    </citation>
    <scope>NUCLEOTIDE SEQUENCE</scope>
    <source>
        <strain evidence="4">CCMP2712</strain>
    </source>
</reference>
<dbReference type="PROSITE" id="PS51203">
    <property type="entry name" value="CS"/>
    <property type="match status" value="1"/>
</dbReference>
<dbReference type="PANTHER" id="PTHR12356">
    <property type="entry name" value="NUCLEAR MOVEMENT PROTEIN NUDC"/>
    <property type="match status" value="1"/>
</dbReference>
<evidence type="ECO:0000259" key="1">
    <source>
        <dbReference type="PROSITE" id="PS51203"/>
    </source>
</evidence>
<dbReference type="EMBL" id="JH993062">
    <property type="protein sequence ID" value="EKX37187.1"/>
    <property type="molecule type" value="Genomic_DNA"/>
</dbReference>
<dbReference type="GeneID" id="17293944"/>
<dbReference type="InterPro" id="IPR008978">
    <property type="entry name" value="HSP20-like_chaperone"/>
</dbReference>
<dbReference type="OMA" id="RDVECSL"/>
<dbReference type="GO" id="GO:0005737">
    <property type="term" value="C:cytoplasm"/>
    <property type="evidence" value="ECO:0007669"/>
    <property type="project" value="TreeGrafter"/>
</dbReference>
<dbReference type="Gene3D" id="2.60.40.790">
    <property type="match status" value="1"/>
</dbReference>
<dbReference type="KEGG" id="gtt:GUITHDRAFT_89733"/>
<gene>
    <name evidence="2" type="ORF">GUITHDRAFT_89733</name>
</gene>
<evidence type="ECO:0000313" key="4">
    <source>
        <dbReference type="Proteomes" id="UP000011087"/>
    </source>
</evidence>
<dbReference type="InterPro" id="IPR007052">
    <property type="entry name" value="CS_dom"/>
</dbReference>
<name>L1IM42_GUITC</name>
<protein>
    <recommendedName>
        <fullName evidence="1">CS domain-containing protein</fullName>
    </recommendedName>
</protein>
<dbReference type="PaxDb" id="55529-EKX37187"/>
<dbReference type="GO" id="GO:0006457">
    <property type="term" value="P:protein folding"/>
    <property type="evidence" value="ECO:0007669"/>
    <property type="project" value="TreeGrafter"/>
</dbReference>
<evidence type="ECO:0000313" key="2">
    <source>
        <dbReference type="EMBL" id="EKX37187.1"/>
    </source>
</evidence>
<evidence type="ECO:0000313" key="3">
    <source>
        <dbReference type="EnsemblProtists" id="EKX37187"/>
    </source>
</evidence>
<dbReference type="SUPFAM" id="SSF49764">
    <property type="entry name" value="HSP20-like chaperones"/>
    <property type="match status" value="1"/>
</dbReference>
<dbReference type="STRING" id="905079.L1IM42"/>
<sequence>MPASALPKSAQDELVREHPEMAMKAGLIQQTKENKEYKRRKQHYHNGQLVYEWEQSLDEVNIYITPPPGVTADMFDIEIKSSHITVGIKGNTEKYLNHDLGGKCKHTESYWTLEDVLGGGKEIHITLTKMAKAVPWESALQGHQPLDPVTATEVRKDIMRERFQEEHPGFDFSGADFNGQVPDPSTFMGGVGYR</sequence>
<reference evidence="3" key="3">
    <citation type="submission" date="2016-03" db="UniProtKB">
        <authorList>
            <consortium name="EnsemblProtists"/>
        </authorList>
    </citation>
    <scope>IDENTIFICATION</scope>
</reference>
<dbReference type="OrthoDB" id="515366at2759"/>
<dbReference type="AlphaFoldDB" id="L1IM42"/>
<dbReference type="InterPro" id="IPR037898">
    <property type="entry name" value="NudC_fam"/>
</dbReference>
<proteinExistence type="predicted"/>
<dbReference type="Proteomes" id="UP000011087">
    <property type="component" value="Unassembled WGS sequence"/>
</dbReference>
<organism evidence="2">
    <name type="scientific">Guillardia theta (strain CCMP2712)</name>
    <name type="common">Cryptophyte</name>
    <dbReference type="NCBI Taxonomy" id="905079"/>
    <lineage>
        <taxon>Eukaryota</taxon>
        <taxon>Cryptophyceae</taxon>
        <taxon>Pyrenomonadales</taxon>
        <taxon>Geminigeraceae</taxon>
        <taxon>Guillardia</taxon>
    </lineage>
</organism>
<accession>L1IM42</accession>
<dbReference type="HOGENOM" id="CLU_113495_0_0_1"/>
<feature type="domain" description="CS" evidence="1">
    <location>
        <begin position="46"/>
        <end position="140"/>
    </location>
</feature>
<dbReference type="GO" id="GO:0051082">
    <property type="term" value="F:unfolded protein binding"/>
    <property type="evidence" value="ECO:0007669"/>
    <property type="project" value="TreeGrafter"/>
</dbReference>
<dbReference type="PANTHER" id="PTHR12356:SF18">
    <property type="entry name" value="NUDC DOMAIN-CONTAINING PROTEIN 2"/>
    <property type="match status" value="1"/>
</dbReference>
<dbReference type="RefSeq" id="XP_005824167.1">
    <property type="nucleotide sequence ID" value="XM_005824110.1"/>
</dbReference>
<dbReference type="Gene3D" id="1.20.5.740">
    <property type="entry name" value="Single helix bin"/>
    <property type="match status" value="1"/>
</dbReference>
<dbReference type="eggNOG" id="KOG2265">
    <property type="taxonomic scope" value="Eukaryota"/>
</dbReference>
<dbReference type="CDD" id="cd06467">
    <property type="entry name" value="p23_NUDC_like"/>
    <property type="match status" value="1"/>
</dbReference>
<dbReference type="EnsemblProtists" id="EKX37187">
    <property type="protein sequence ID" value="EKX37187"/>
    <property type="gene ID" value="GUITHDRAFT_89733"/>
</dbReference>
<keyword evidence="4" id="KW-1185">Reference proteome</keyword>
<dbReference type="Pfam" id="PF04969">
    <property type="entry name" value="CS"/>
    <property type="match status" value="1"/>
</dbReference>